<protein>
    <submittedName>
        <fullName evidence="1">Uncharacterized protein</fullName>
    </submittedName>
</protein>
<dbReference type="Proteomes" id="UP001497516">
    <property type="component" value="Chromosome 6"/>
</dbReference>
<keyword evidence="2" id="KW-1185">Reference proteome</keyword>
<dbReference type="AlphaFoldDB" id="A0AAV2FBZ4"/>
<evidence type="ECO:0000313" key="2">
    <source>
        <dbReference type="Proteomes" id="UP001497516"/>
    </source>
</evidence>
<reference evidence="1 2" key="1">
    <citation type="submission" date="2024-04" db="EMBL/GenBank/DDBJ databases">
        <authorList>
            <person name="Fracassetti M."/>
        </authorList>
    </citation>
    <scope>NUCLEOTIDE SEQUENCE [LARGE SCALE GENOMIC DNA]</scope>
</reference>
<dbReference type="Gene3D" id="3.40.50.1820">
    <property type="entry name" value="alpha/beta hydrolase"/>
    <property type="match status" value="1"/>
</dbReference>
<sequence>MIGDNEINLNESKVVSLNTRVLISNFKLGYNLRCHPDGGSCNRDLGEFLERKLPANSIPVDDIFSFDRLDRSMRLLNRVYRPQSQLTTQINLEKQLSTTVVVPVIVFYRDGSFTYFYANTVIYDTFCRRIVSLCGSRGNIRRRTPIPKFDITPFSSLDFHLQKALQPRTNFHLRQKPQSPVYFPLGAATQVGELEKTQPVGAKFARFAAATINYFLTCLTGPTTLSFLFGNCNGGLRPRIFATFCDSGMSGDGFFLPRRW</sequence>
<evidence type="ECO:0000313" key="1">
    <source>
        <dbReference type="EMBL" id="CAL1395790.1"/>
    </source>
</evidence>
<proteinExistence type="predicted"/>
<dbReference type="EMBL" id="OZ034819">
    <property type="protein sequence ID" value="CAL1395790.1"/>
    <property type="molecule type" value="Genomic_DNA"/>
</dbReference>
<accession>A0AAV2FBZ4</accession>
<name>A0AAV2FBZ4_9ROSI</name>
<organism evidence="1 2">
    <name type="scientific">Linum trigynum</name>
    <dbReference type="NCBI Taxonomy" id="586398"/>
    <lineage>
        <taxon>Eukaryota</taxon>
        <taxon>Viridiplantae</taxon>
        <taxon>Streptophyta</taxon>
        <taxon>Embryophyta</taxon>
        <taxon>Tracheophyta</taxon>
        <taxon>Spermatophyta</taxon>
        <taxon>Magnoliopsida</taxon>
        <taxon>eudicotyledons</taxon>
        <taxon>Gunneridae</taxon>
        <taxon>Pentapetalae</taxon>
        <taxon>rosids</taxon>
        <taxon>fabids</taxon>
        <taxon>Malpighiales</taxon>
        <taxon>Linaceae</taxon>
        <taxon>Linum</taxon>
    </lineage>
</organism>
<gene>
    <name evidence="1" type="ORF">LTRI10_LOCUS36194</name>
</gene>
<dbReference type="InterPro" id="IPR029058">
    <property type="entry name" value="AB_hydrolase_fold"/>
</dbReference>